<dbReference type="InterPro" id="IPR004360">
    <property type="entry name" value="Glyas_Fos-R_dOase_dom"/>
</dbReference>
<evidence type="ECO:0000259" key="1">
    <source>
        <dbReference type="PROSITE" id="PS51819"/>
    </source>
</evidence>
<dbReference type="InterPro" id="IPR029068">
    <property type="entry name" value="Glyas_Bleomycin-R_OHBP_Dase"/>
</dbReference>
<reference evidence="2 3" key="1">
    <citation type="submission" date="2015-08" db="EMBL/GenBank/DDBJ databases">
        <title>Draft Genome Sequence of Bacillus vietnamensis UCD-SED5.</title>
        <authorList>
            <person name="Lee R.D."/>
            <person name="Jospin G."/>
            <person name="Lang J.M."/>
            <person name="Coil D.A."/>
            <person name="Eisen J.A."/>
        </authorList>
    </citation>
    <scope>NUCLEOTIDE SEQUENCE [LARGE SCALE GENOMIC DNA]</scope>
    <source>
        <strain evidence="2 3">UCD-SED5</strain>
    </source>
</reference>
<gene>
    <name evidence="2" type="ORF">AM506_04220</name>
</gene>
<comment type="caution">
    <text evidence="2">The sequence shown here is derived from an EMBL/GenBank/DDBJ whole genome shotgun (WGS) entry which is preliminary data.</text>
</comment>
<dbReference type="Pfam" id="PF00903">
    <property type="entry name" value="Glyoxalase"/>
    <property type="match status" value="1"/>
</dbReference>
<dbReference type="InterPro" id="IPR024775">
    <property type="entry name" value="DinB-like"/>
</dbReference>
<dbReference type="Gene3D" id="1.20.120.450">
    <property type="entry name" value="dinb family like domain"/>
    <property type="match status" value="1"/>
</dbReference>
<dbReference type="SUPFAM" id="SSF109854">
    <property type="entry name" value="DinB/YfiT-like putative metalloenzymes"/>
    <property type="match status" value="1"/>
</dbReference>
<feature type="domain" description="VOC" evidence="1">
    <location>
        <begin position="4"/>
        <end position="123"/>
    </location>
</feature>
<dbReference type="Pfam" id="PF12867">
    <property type="entry name" value="DinB_2"/>
    <property type="match status" value="1"/>
</dbReference>
<dbReference type="EMBL" id="LIXZ01000002">
    <property type="protein sequence ID" value="KPL60943.1"/>
    <property type="molecule type" value="Genomic_DNA"/>
</dbReference>
<dbReference type="PROSITE" id="PS51819">
    <property type="entry name" value="VOC"/>
    <property type="match status" value="1"/>
</dbReference>
<dbReference type="CDD" id="cd06587">
    <property type="entry name" value="VOC"/>
    <property type="match status" value="1"/>
</dbReference>
<dbReference type="InterPro" id="IPR037523">
    <property type="entry name" value="VOC_core"/>
</dbReference>
<name>A0A0P6WHN2_9BACI</name>
<evidence type="ECO:0000313" key="2">
    <source>
        <dbReference type="EMBL" id="KPL60943.1"/>
    </source>
</evidence>
<evidence type="ECO:0000313" key="3">
    <source>
        <dbReference type="Proteomes" id="UP000050398"/>
    </source>
</evidence>
<accession>A0A0P6WHN2</accession>
<proteinExistence type="predicted"/>
<dbReference type="AlphaFoldDB" id="A0A0P6WHN2"/>
<dbReference type="RefSeq" id="WP_060671134.1">
    <property type="nucleotide sequence ID" value="NZ_LIXZ01000002.1"/>
</dbReference>
<organism evidence="2 3">
    <name type="scientific">Rossellomorea vietnamensis</name>
    <dbReference type="NCBI Taxonomy" id="218284"/>
    <lineage>
        <taxon>Bacteria</taxon>
        <taxon>Bacillati</taxon>
        <taxon>Bacillota</taxon>
        <taxon>Bacilli</taxon>
        <taxon>Bacillales</taxon>
        <taxon>Bacillaceae</taxon>
        <taxon>Rossellomorea</taxon>
    </lineage>
</organism>
<dbReference type="OrthoDB" id="9796039at2"/>
<sequence length="281" mass="32708">MQNAKPRLVLRVDDLERSLSFYRKVFGGSEEWRKDAVAQWRLPSGGAVLFTEGNQENFKEYTDDAFVKPDTGQRFYIMGEKIENLKRKFEEEQVDYELEVDPGFGQLIMVKDPDGFIVSHWEELFMSDEEILSLYKSGIDRIDTVLKGLSNDDLDLVRAEGKWSIRQTVLHFIDSDLTMFHRIKFALAEDGRNYKNNPYDPNLWETGTNYKGRSIETEVSLFKLIREHVLNLCESLPDSLDRKIQTEDQGELTVRKMIKMVAGHAKGHLEQIEETRETHHV</sequence>
<dbReference type="Gene3D" id="3.10.180.10">
    <property type="entry name" value="2,3-Dihydroxybiphenyl 1,2-Dioxygenase, domain 1"/>
    <property type="match status" value="1"/>
</dbReference>
<dbReference type="SUPFAM" id="SSF54593">
    <property type="entry name" value="Glyoxalase/Bleomycin resistance protein/Dihydroxybiphenyl dioxygenase"/>
    <property type="match status" value="1"/>
</dbReference>
<dbReference type="PATRIC" id="fig|218284.4.peg.889"/>
<dbReference type="InterPro" id="IPR034660">
    <property type="entry name" value="DinB/YfiT-like"/>
</dbReference>
<dbReference type="Proteomes" id="UP000050398">
    <property type="component" value="Unassembled WGS sequence"/>
</dbReference>
<protein>
    <recommendedName>
        <fullName evidence="1">VOC domain-containing protein</fullName>
    </recommendedName>
</protein>